<evidence type="ECO:0000256" key="1">
    <source>
        <dbReference type="ARBA" id="ARBA00023015"/>
    </source>
</evidence>
<name>A0ABV6QG50_9ACTN</name>
<dbReference type="PROSITE" id="PS00622">
    <property type="entry name" value="HTH_LUXR_1"/>
    <property type="match status" value="1"/>
</dbReference>
<evidence type="ECO:0000256" key="2">
    <source>
        <dbReference type="ARBA" id="ARBA00023125"/>
    </source>
</evidence>
<proteinExistence type="predicted"/>
<accession>A0ABV6QG50</accession>
<evidence type="ECO:0000259" key="4">
    <source>
        <dbReference type="PROSITE" id="PS50043"/>
    </source>
</evidence>
<protein>
    <submittedName>
        <fullName evidence="5">LuxR C-terminal-related transcriptional regulator</fullName>
    </submittedName>
</protein>
<keyword evidence="1" id="KW-0805">Transcription regulation</keyword>
<dbReference type="PANTHER" id="PTHR44688">
    <property type="entry name" value="DNA-BINDING TRANSCRIPTIONAL ACTIVATOR DEVR_DOSR"/>
    <property type="match status" value="1"/>
</dbReference>
<keyword evidence="3" id="KW-0804">Transcription</keyword>
<dbReference type="SMART" id="SM00421">
    <property type="entry name" value="HTH_LUXR"/>
    <property type="match status" value="1"/>
</dbReference>
<dbReference type="Pfam" id="PF00196">
    <property type="entry name" value="GerE"/>
    <property type="match status" value="1"/>
</dbReference>
<dbReference type="InterPro" id="IPR036388">
    <property type="entry name" value="WH-like_DNA-bd_sf"/>
</dbReference>
<dbReference type="PRINTS" id="PR00038">
    <property type="entry name" value="HTHLUXR"/>
</dbReference>
<sequence length="363" mass="38852">MAKARNPAHTGLMWEGRARTARREIAALATSGLGVADLHAAAIAIVERVIACELTCWAAIDPETLVISSMVSGRNRIPPEYEPRLAETEYAGTEPNSFAQLARRPFPVARLSDLPYREVVGHRRLNEVWRPLGLDQEVRAAFTVDGSCWGAAGWVRDTAEFTDREVEFLGAVSPVIAAATRVAVRTNAHGSRGAPGSSIVVTGPQGEPRALTAAASAWQDELDQLAPGRFLVLLRAVVTGALAAASGTFQARVQAPGGWAILQASRLISDADEPELVVTIESANGHQLMSMLLTAYGLTAREREICLEVISGHSTGQIADRLSISPHTVQDHLKATFTKVGVRSRGELVATLRPDNLTTPHDA</sequence>
<evidence type="ECO:0000313" key="6">
    <source>
        <dbReference type="Proteomes" id="UP001589890"/>
    </source>
</evidence>
<evidence type="ECO:0000256" key="3">
    <source>
        <dbReference type="ARBA" id="ARBA00023163"/>
    </source>
</evidence>
<keyword evidence="6" id="KW-1185">Reference proteome</keyword>
<dbReference type="RefSeq" id="WP_380044313.1">
    <property type="nucleotide sequence ID" value="NZ_JBHLTC010000006.1"/>
</dbReference>
<dbReference type="EMBL" id="JBHLTC010000006">
    <property type="protein sequence ID" value="MFC0623607.1"/>
    <property type="molecule type" value="Genomic_DNA"/>
</dbReference>
<dbReference type="PROSITE" id="PS50043">
    <property type="entry name" value="HTH_LUXR_2"/>
    <property type="match status" value="1"/>
</dbReference>
<dbReference type="Proteomes" id="UP001589890">
    <property type="component" value="Unassembled WGS sequence"/>
</dbReference>
<dbReference type="Gene3D" id="1.10.10.10">
    <property type="entry name" value="Winged helix-like DNA-binding domain superfamily/Winged helix DNA-binding domain"/>
    <property type="match status" value="1"/>
</dbReference>
<evidence type="ECO:0000313" key="5">
    <source>
        <dbReference type="EMBL" id="MFC0623607.1"/>
    </source>
</evidence>
<keyword evidence="2" id="KW-0238">DNA-binding</keyword>
<dbReference type="PANTHER" id="PTHR44688:SF16">
    <property type="entry name" value="DNA-BINDING TRANSCRIPTIONAL ACTIVATOR DEVR_DOSR"/>
    <property type="match status" value="1"/>
</dbReference>
<dbReference type="SUPFAM" id="SSF46894">
    <property type="entry name" value="C-terminal effector domain of the bipartite response regulators"/>
    <property type="match status" value="1"/>
</dbReference>
<reference evidence="5 6" key="1">
    <citation type="submission" date="2024-09" db="EMBL/GenBank/DDBJ databases">
        <authorList>
            <person name="Sun Q."/>
            <person name="Mori K."/>
        </authorList>
    </citation>
    <scope>NUCLEOTIDE SEQUENCE [LARGE SCALE GENOMIC DNA]</scope>
    <source>
        <strain evidence="5 6">CGMCC 1.15906</strain>
    </source>
</reference>
<feature type="domain" description="HTH luxR-type" evidence="4">
    <location>
        <begin position="298"/>
        <end position="356"/>
    </location>
</feature>
<gene>
    <name evidence="5" type="ORF">ACFFGN_06000</name>
</gene>
<dbReference type="CDD" id="cd06170">
    <property type="entry name" value="LuxR_C_like"/>
    <property type="match status" value="1"/>
</dbReference>
<organism evidence="5 6">
    <name type="scientific">Kribbella deserti</name>
    <dbReference type="NCBI Taxonomy" id="1926257"/>
    <lineage>
        <taxon>Bacteria</taxon>
        <taxon>Bacillati</taxon>
        <taxon>Actinomycetota</taxon>
        <taxon>Actinomycetes</taxon>
        <taxon>Propionibacteriales</taxon>
        <taxon>Kribbellaceae</taxon>
        <taxon>Kribbella</taxon>
    </lineage>
</organism>
<dbReference type="InterPro" id="IPR000792">
    <property type="entry name" value="Tscrpt_reg_LuxR_C"/>
</dbReference>
<dbReference type="InterPro" id="IPR016032">
    <property type="entry name" value="Sig_transdc_resp-reg_C-effctor"/>
</dbReference>
<comment type="caution">
    <text evidence="5">The sequence shown here is derived from an EMBL/GenBank/DDBJ whole genome shotgun (WGS) entry which is preliminary data.</text>
</comment>